<feature type="transmembrane region" description="Helical" evidence="2">
    <location>
        <begin position="50"/>
        <end position="71"/>
    </location>
</feature>
<feature type="non-terminal residue" evidence="3">
    <location>
        <position position="1"/>
    </location>
</feature>
<evidence type="ECO:0000313" key="4">
    <source>
        <dbReference type="Proteomes" id="UP001328107"/>
    </source>
</evidence>
<keyword evidence="4" id="KW-1185">Reference proteome</keyword>
<dbReference type="InterPro" id="IPR052860">
    <property type="entry name" value="NRL-GPCR1"/>
</dbReference>
<evidence type="ECO:0000256" key="2">
    <source>
        <dbReference type="SAM" id="Phobius"/>
    </source>
</evidence>
<dbReference type="AlphaFoldDB" id="A0AAN5HZ40"/>
<name>A0AAN5HZ40_9BILA</name>
<protein>
    <recommendedName>
        <fullName evidence="5">G protein-coupled receptor</fullName>
    </recommendedName>
</protein>
<dbReference type="Pfam" id="PF03125">
    <property type="entry name" value="Sre"/>
    <property type="match status" value="1"/>
</dbReference>
<comment type="caution">
    <text evidence="3">The sequence shown here is derived from an EMBL/GenBank/DDBJ whole genome shotgun (WGS) entry which is preliminary data.</text>
</comment>
<dbReference type="GO" id="GO:0016020">
    <property type="term" value="C:membrane"/>
    <property type="evidence" value="ECO:0007669"/>
    <property type="project" value="InterPro"/>
</dbReference>
<gene>
    <name evidence="3" type="ORF">PMAYCL1PPCAC_16317</name>
</gene>
<keyword evidence="2" id="KW-0812">Transmembrane</keyword>
<dbReference type="EMBL" id="BTRK01000004">
    <property type="protein sequence ID" value="GMR46122.1"/>
    <property type="molecule type" value="Genomic_DNA"/>
</dbReference>
<feature type="transmembrane region" description="Helical" evidence="2">
    <location>
        <begin position="83"/>
        <end position="101"/>
    </location>
</feature>
<keyword evidence="2" id="KW-1133">Transmembrane helix</keyword>
<dbReference type="Proteomes" id="UP001328107">
    <property type="component" value="Unassembled WGS sequence"/>
</dbReference>
<comment type="similarity">
    <text evidence="1">Belongs to the nematode receptor-like protein sre family.</text>
</comment>
<evidence type="ECO:0000313" key="3">
    <source>
        <dbReference type="EMBL" id="GMR46122.1"/>
    </source>
</evidence>
<evidence type="ECO:0008006" key="5">
    <source>
        <dbReference type="Google" id="ProtNLM"/>
    </source>
</evidence>
<dbReference type="GO" id="GO:0007606">
    <property type="term" value="P:sensory perception of chemical stimulus"/>
    <property type="evidence" value="ECO:0007669"/>
    <property type="project" value="InterPro"/>
</dbReference>
<feature type="non-terminal residue" evidence="3">
    <location>
        <position position="127"/>
    </location>
</feature>
<reference evidence="4" key="1">
    <citation type="submission" date="2022-10" db="EMBL/GenBank/DDBJ databases">
        <title>Genome assembly of Pristionchus species.</title>
        <authorList>
            <person name="Yoshida K."/>
            <person name="Sommer R.J."/>
        </authorList>
    </citation>
    <scope>NUCLEOTIDE SEQUENCE [LARGE SCALE GENOMIC DNA]</scope>
    <source>
        <strain evidence="4">RS5460</strain>
    </source>
</reference>
<dbReference type="InterPro" id="IPR004151">
    <property type="entry name" value="7TM_GPCR_serpentine_rcpt_Sre"/>
</dbReference>
<evidence type="ECO:0000256" key="1">
    <source>
        <dbReference type="ARBA" id="ARBA00006803"/>
    </source>
</evidence>
<keyword evidence="2" id="KW-0472">Membrane</keyword>
<dbReference type="PANTHER" id="PTHR47521">
    <property type="entry name" value="SERPENTINE RECEPTOR, CLASS E (EPSILON)-RELATED"/>
    <property type="match status" value="1"/>
</dbReference>
<proteinExistence type="inferred from homology"/>
<sequence length="127" mass="14449">GSLKAALVLVAVNYRAWMKMKEGACVNRYSVAKSFQIRENIVILKALAKLAVRLIVLNVPIFVLALCHLFLAGLERRMFSRAFFDLIISMYPLLIITYIPLSDVIFERALKRMSGGERLFQMFAALH</sequence>
<organism evidence="3 4">
    <name type="scientific">Pristionchus mayeri</name>
    <dbReference type="NCBI Taxonomy" id="1317129"/>
    <lineage>
        <taxon>Eukaryota</taxon>
        <taxon>Metazoa</taxon>
        <taxon>Ecdysozoa</taxon>
        <taxon>Nematoda</taxon>
        <taxon>Chromadorea</taxon>
        <taxon>Rhabditida</taxon>
        <taxon>Rhabditina</taxon>
        <taxon>Diplogasteromorpha</taxon>
        <taxon>Diplogasteroidea</taxon>
        <taxon>Neodiplogasteridae</taxon>
        <taxon>Pristionchus</taxon>
    </lineage>
</organism>
<dbReference type="PANTHER" id="PTHR47521:SF7">
    <property type="entry name" value="SERPENTINE RECEPTOR CLASS EPSILON-6"/>
    <property type="match status" value="1"/>
</dbReference>
<accession>A0AAN5HZ40</accession>